<feature type="transmembrane region" description="Helical" evidence="1">
    <location>
        <begin position="96"/>
        <end position="115"/>
    </location>
</feature>
<keyword evidence="1" id="KW-0472">Membrane</keyword>
<keyword evidence="1" id="KW-0812">Transmembrane</keyword>
<name>A0A8J6E093_9EUKA</name>
<evidence type="ECO:0008006" key="4">
    <source>
        <dbReference type="Google" id="ProtNLM"/>
    </source>
</evidence>
<dbReference type="AlphaFoldDB" id="A0A8J6E093"/>
<feature type="transmembrane region" description="Helical" evidence="1">
    <location>
        <begin position="63"/>
        <end position="90"/>
    </location>
</feature>
<sequence>MKNRMQSLIELPLTVLLFYTRKRGTFRYSVLLLHALVETVKFVILAALVILQPRHRHARLLPTFHWMSLVLLIPSAICDVFFFFGFILLLERCDPLAATLMHHFWWVYVIIAKLLVSHRVSLFEVFGSFLTLAGFILLLNTDPQFEKFGVFWWCFGVPFLTNSAKALSATWKAFFLAGRVGPTSQSAPLVLAAGSAIVGAITSAMMAVVFEMSMIRHFTIDDLSLFVPLYAVVTVVLESAYIIRVAYKPVTGWLRHLSVAAASSLALFLAPMLSWPVNTNVSLSAAIISLGWLQLSIANKGDKDILGRPLSEPTMRLKRTESVESVESVHSVADPGTQHTGTRVTQTEEVDLEALELSGVIIKPRLPVSQVPADEGNVD</sequence>
<protein>
    <recommendedName>
        <fullName evidence="4">Transmembrane protein</fullName>
    </recommendedName>
</protein>
<dbReference type="EMBL" id="JAHDYR010000013">
    <property type="protein sequence ID" value="KAG9394764.1"/>
    <property type="molecule type" value="Genomic_DNA"/>
</dbReference>
<proteinExistence type="predicted"/>
<organism evidence="2 3">
    <name type="scientific">Carpediemonas membranifera</name>
    <dbReference type="NCBI Taxonomy" id="201153"/>
    <lineage>
        <taxon>Eukaryota</taxon>
        <taxon>Metamonada</taxon>
        <taxon>Carpediemonas-like organisms</taxon>
        <taxon>Carpediemonas</taxon>
    </lineage>
</organism>
<feature type="transmembrane region" description="Helical" evidence="1">
    <location>
        <begin position="32"/>
        <end position="51"/>
    </location>
</feature>
<feature type="transmembrane region" description="Helical" evidence="1">
    <location>
        <begin position="254"/>
        <end position="275"/>
    </location>
</feature>
<feature type="transmembrane region" description="Helical" evidence="1">
    <location>
        <begin position="225"/>
        <end position="247"/>
    </location>
</feature>
<evidence type="ECO:0000313" key="3">
    <source>
        <dbReference type="Proteomes" id="UP000717585"/>
    </source>
</evidence>
<comment type="caution">
    <text evidence="2">The sequence shown here is derived from an EMBL/GenBank/DDBJ whole genome shotgun (WGS) entry which is preliminary data.</text>
</comment>
<dbReference type="Proteomes" id="UP000717585">
    <property type="component" value="Unassembled WGS sequence"/>
</dbReference>
<reference evidence="2" key="1">
    <citation type="submission" date="2021-05" db="EMBL/GenBank/DDBJ databases">
        <title>A free-living protist that lacks canonical eukaryotic 1 DNA replication and segregation systems.</title>
        <authorList>
            <person name="Salas-Leiva D.E."/>
            <person name="Tromer E.C."/>
            <person name="Curtis B.A."/>
            <person name="Jerlstrom-Hultqvist J."/>
            <person name="Kolisko M."/>
            <person name="Yi Z."/>
            <person name="Salas-Leiva J.S."/>
            <person name="Gallot-Lavallee L."/>
            <person name="Kops G.J.P.L."/>
            <person name="Archibald J.M."/>
            <person name="Simpson A.G.B."/>
            <person name="Roger A.J."/>
        </authorList>
    </citation>
    <scope>NUCLEOTIDE SEQUENCE</scope>
    <source>
        <strain evidence="2">BICM</strain>
    </source>
</reference>
<evidence type="ECO:0000313" key="2">
    <source>
        <dbReference type="EMBL" id="KAG9394764.1"/>
    </source>
</evidence>
<keyword evidence="1" id="KW-1133">Transmembrane helix</keyword>
<accession>A0A8J6E093</accession>
<feature type="transmembrane region" description="Helical" evidence="1">
    <location>
        <begin position="150"/>
        <end position="168"/>
    </location>
</feature>
<keyword evidence="3" id="KW-1185">Reference proteome</keyword>
<gene>
    <name evidence="2" type="ORF">J8273_3740</name>
</gene>
<feature type="transmembrane region" description="Helical" evidence="1">
    <location>
        <begin position="189"/>
        <end position="210"/>
    </location>
</feature>
<feature type="transmembrane region" description="Helical" evidence="1">
    <location>
        <begin position="122"/>
        <end position="138"/>
    </location>
</feature>
<evidence type="ECO:0000256" key="1">
    <source>
        <dbReference type="SAM" id="Phobius"/>
    </source>
</evidence>